<dbReference type="InterPro" id="IPR017850">
    <property type="entry name" value="Alkaline_phosphatase_core_sf"/>
</dbReference>
<keyword evidence="1" id="KW-0812">Transmembrane</keyword>
<keyword evidence="1" id="KW-0472">Membrane</keyword>
<dbReference type="PANTHER" id="PTHR23072:SF0">
    <property type="entry name" value="GPI ETHANOLAMINE PHOSPHATE TRANSFERASE 2"/>
    <property type="match status" value="1"/>
</dbReference>
<protein>
    <submittedName>
        <fullName evidence="4">GPI ethanolamine phosphate transferase 2</fullName>
    </submittedName>
</protein>
<dbReference type="OrthoDB" id="272139at2759"/>
<feature type="transmembrane region" description="Helical" evidence="1">
    <location>
        <begin position="307"/>
        <end position="324"/>
    </location>
</feature>
<dbReference type="Pfam" id="PF19316">
    <property type="entry name" value="PIGO_PIGG"/>
    <property type="match status" value="1"/>
</dbReference>
<reference evidence="4" key="1">
    <citation type="submission" date="2025-08" db="UniProtKB">
        <authorList>
            <consortium name="RefSeq"/>
        </authorList>
    </citation>
    <scope>IDENTIFICATION</scope>
    <source>
        <tissue evidence="4">Entire body</tissue>
    </source>
</reference>
<dbReference type="AlphaFoldDB" id="A0A7F5RKS7"/>
<dbReference type="GeneID" id="108744456"/>
<dbReference type="InterPro" id="IPR045687">
    <property type="entry name" value="PIGG/GPI7_C"/>
</dbReference>
<dbReference type="Proteomes" id="UP000192223">
    <property type="component" value="Unplaced"/>
</dbReference>
<dbReference type="GO" id="GO:0005789">
    <property type="term" value="C:endoplasmic reticulum membrane"/>
    <property type="evidence" value="ECO:0007669"/>
    <property type="project" value="TreeGrafter"/>
</dbReference>
<dbReference type="GO" id="GO:0051267">
    <property type="term" value="F:CP2 mannose-ethanolamine phosphotransferase activity"/>
    <property type="evidence" value="ECO:0007669"/>
    <property type="project" value="TreeGrafter"/>
</dbReference>
<name>A0A7F5RKS7_AGRPL</name>
<dbReference type="InParanoid" id="A0A7F5RKS7"/>
<accession>A0A7F5RKS7</accession>
<dbReference type="PANTHER" id="PTHR23072">
    <property type="entry name" value="PHOSPHATIDYLINOSITOL GLYCAN-RELATED"/>
    <property type="match status" value="1"/>
</dbReference>
<sequence>MVLHYLGLDHIGHVEGPFSELIKPKLYEMDEIIRTIHLKSEIWNKRTLIVTTGDHGMKDSGGHGGATYNETNVPLIFSGITCSNHSATQIDVSPTLSALLGVEIPHNTLGSVIQSTLQSYDLGQILHIMNCNAHILKKNSQFDDFHDIFEEATIQYQKYLNDKHLHSGKEAIQLYESFIFLSKEKLILSSLTQNEHQLIYSVMLIIISFKNIICYFFNVNGQDKNNFLQAGDIFIVICLLAYFFLPFGYLIIIFTFIATAILFFRNIKVYLHLLQNTNYRLKFLIFSNICHCVSLVSSSFIEEEHQIWYFFWCTTISSYIYLYMFKSLSSFAEFTVILCAFRFVRKLNQTGDKWAHLLDISRWLLCNEHYFYLQAFNIVSLILTYAVLYHSKFFKKTSKLLIIALVISYLMKNVWLHNHLLHKIFYLVNLLMFSNFIRDKQTLSGLVVFWILNIFSSVLRY</sequence>
<feature type="transmembrane region" description="Helical" evidence="1">
    <location>
        <begin position="441"/>
        <end position="459"/>
    </location>
</feature>
<evidence type="ECO:0000313" key="3">
    <source>
        <dbReference type="Proteomes" id="UP000192223"/>
    </source>
</evidence>
<dbReference type="KEGG" id="apln:108744456"/>
<evidence type="ECO:0000259" key="2">
    <source>
        <dbReference type="Pfam" id="PF19316"/>
    </source>
</evidence>
<dbReference type="Gene3D" id="3.40.720.10">
    <property type="entry name" value="Alkaline Phosphatase, subunit A"/>
    <property type="match status" value="1"/>
</dbReference>
<feature type="transmembrane region" description="Helical" evidence="1">
    <location>
        <begin position="369"/>
        <end position="388"/>
    </location>
</feature>
<dbReference type="GO" id="GO:0006506">
    <property type="term" value="P:GPI anchor biosynthetic process"/>
    <property type="evidence" value="ECO:0007669"/>
    <property type="project" value="InterPro"/>
</dbReference>
<keyword evidence="3" id="KW-1185">Reference proteome</keyword>
<feature type="transmembrane region" description="Helical" evidence="1">
    <location>
        <begin position="198"/>
        <end position="219"/>
    </location>
</feature>
<evidence type="ECO:0000313" key="4">
    <source>
        <dbReference type="RefSeq" id="XP_025836618.1"/>
    </source>
</evidence>
<feature type="domain" description="GPI ethanolamine phosphate transferase 2 C-terminal" evidence="2">
    <location>
        <begin position="256"/>
        <end position="400"/>
    </location>
</feature>
<feature type="transmembrane region" description="Helical" evidence="1">
    <location>
        <begin position="283"/>
        <end position="301"/>
    </location>
</feature>
<dbReference type="InterPro" id="IPR039527">
    <property type="entry name" value="PIGG/GPI7"/>
</dbReference>
<organism evidence="3 4">
    <name type="scientific">Agrilus planipennis</name>
    <name type="common">Emerald ash borer</name>
    <name type="synonym">Agrilus marcopoli</name>
    <dbReference type="NCBI Taxonomy" id="224129"/>
    <lineage>
        <taxon>Eukaryota</taxon>
        <taxon>Metazoa</taxon>
        <taxon>Ecdysozoa</taxon>
        <taxon>Arthropoda</taxon>
        <taxon>Hexapoda</taxon>
        <taxon>Insecta</taxon>
        <taxon>Pterygota</taxon>
        <taxon>Neoptera</taxon>
        <taxon>Endopterygota</taxon>
        <taxon>Coleoptera</taxon>
        <taxon>Polyphaga</taxon>
        <taxon>Elateriformia</taxon>
        <taxon>Buprestoidea</taxon>
        <taxon>Buprestidae</taxon>
        <taxon>Agrilinae</taxon>
        <taxon>Agrilus</taxon>
    </lineage>
</organism>
<feature type="transmembrane region" description="Helical" evidence="1">
    <location>
        <begin position="226"/>
        <end position="245"/>
    </location>
</feature>
<gene>
    <name evidence="4" type="primary">LOC108744456</name>
</gene>
<keyword evidence="4" id="KW-0808">Transferase</keyword>
<proteinExistence type="predicted"/>
<feature type="transmembrane region" description="Helical" evidence="1">
    <location>
        <begin position="400"/>
        <end position="421"/>
    </location>
</feature>
<keyword evidence="1" id="KW-1133">Transmembrane helix</keyword>
<evidence type="ECO:0000256" key="1">
    <source>
        <dbReference type="SAM" id="Phobius"/>
    </source>
</evidence>
<dbReference type="SUPFAM" id="SSF53649">
    <property type="entry name" value="Alkaline phosphatase-like"/>
    <property type="match status" value="1"/>
</dbReference>
<dbReference type="RefSeq" id="XP_025836618.1">
    <property type="nucleotide sequence ID" value="XM_025980833.1"/>
</dbReference>